<dbReference type="Proteomes" id="UP000627166">
    <property type="component" value="Unassembled WGS sequence"/>
</dbReference>
<reference evidence="1 2" key="1">
    <citation type="submission" date="2020-08" db="EMBL/GenBank/DDBJ databases">
        <title>A Genomic Blueprint of the Chicken Gut Microbiome.</title>
        <authorList>
            <person name="Gilroy R."/>
            <person name="Ravi A."/>
            <person name="Getino M."/>
            <person name="Pursley I."/>
            <person name="Horton D.L."/>
            <person name="Alikhan N.-F."/>
            <person name="Baker D."/>
            <person name="Gharbi K."/>
            <person name="Hall N."/>
            <person name="Watson M."/>
            <person name="Adriaenssens E.M."/>
            <person name="Foster-Nyarko E."/>
            <person name="Jarju S."/>
            <person name="Secka A."/>
            <person name="Antonio M."/>
            <person name="Oren A."/>
            <person name="Chaudhuri R."/>
            <person name="La Ragione R.M."/>
            <person name="Hildebrand F."/>
            <person name="Pallen M.J."/>
        </authorList>
    </citation>
    <scope>NUCLEOTIDE SEQUENCE [LARGE SCALE GENOMIC DNA]</scope>
    <source>
        <strain evidence="1 2">N37</strain>
    </source>
</reference>
<sequence>MYRVETHDNSREYFSNLVIEKDSLYVTSTTTLSEAIKEKSVILSEDMWRIVDIENLIKTIYSDWNHTLNQIKIKAEVRKIIIDLKNNIINKDELNELRYFEDNIDILINDINLIVQTNIKNFNYTNETITKKIFGLVYKNLIVTEVFNNISKEILDPIGVKSFFKKLKKYRDGEDVKKIYFYNINYLDLSRYMIIELLRISGFEVIFRIPYFNSLNIVNKCWDYVYRDNSIFFMNISRGSNNDIESKYISFLEGKNNITNKNESVITKTYKEVGDFKRELEDKKIITFCKDSLSACMNKEDLSNKHCFQTDIGRFLFNLYSVEIFENDVKIDFRIYRELITSGWMEFKNWNGVKLREYLFKNESYFDSVKTLNEIIDRINKLKDLEVINEIFEDQIKTRIKDNDKKKFLSNPFRAFGYNNTDRYNITLNYMLEVTLKLKRFILKALSSENELIDVKEHFELLKIEFTNKYIIQCNNNGSNIQKLVTRKIWGILNNPDEFGDKLHREELKDLFNILLKINIDDKKEEENKIEDNDLSIDHLEGVILREKMTMDKGKEVIYMADLSIKAYEQYVNNKYNSEKILNYNDFEDIVSSSLIGKHKEIVMKALEFQRRSIKASEAYIKFAFANLFINFQGEKVFSWISQLRKNDGKSIILKQIETIYGNENIIIEHGLDYEDVTNEEDIKAECICYDSDELEKGYEKYCEVEYRNLDFCDIKFFYTSVLNSHPMYYSDFHQKLVFSGIISILKNSIEDSYKNIATYLFPIFPQWEQVVKYNILTCEYGRKNMRDYKYFDGINYPKNIDVMYLLKSKYIVGENWKIKNRYNKGNFRAENYYKEFIKGYLEDENLNNGSHCSMCPHIYICGRGEFSIDNK</sequence>
<dbReference type="EMBL" id="JACSQB010000052">
    <property type="protein sequence ID" value="MBD8046901.1"/>
    <property type="molecule type" value="Genomic_DNA"/>
</dbReference>
<name>A0ABR8YSE9_9CLOT</name>
<keyword evidence="2" id="KW-1185">Reference proteome</keyword>
<accession>A0ABR8YSE9</accession>
<protein>
    <submittedName>
        <fullName evidence="1">Uncharacterized protein</fullName>
    </submittedName>
</protein>
<proteinExistence type="predicted"/>
<evidence type="ECO:0000313" key="1">
    <source>
        <dbReference type="EMBL" id="MBD8046901.1"/>
    </source>
</evidence>
<evidence type="ECO:0000313" key="2">
    <source>
        <dbReference type="Proteomes" id="UP000627166"/>
    </source>
</evidence>
<comment type="caution">
    <text evidence="1">The sequence shown here is derived from an EMBL/GenBank/DDBJ whole genome shotgun (WGS) entry which is preliminary data.</text>
</comment>
<gene>
    <name evidence="1" type="ORF">H9637_07580</name>
</gene>
<organism evidence="1 2">
    <name type="scientific">Clostridium faecium</name>
    <dbReference type="NCBI Taxonomy" id="2762223"/>
    <lineage>
        <taxon>Bacteria</taxon>
        <taxon>Bacillati</taxon>
        <taxon>Bacillota</taxon>
        <taxon>Clostridia</taxon>
        <taxon>Eubacteriales</taxon>
        <taxon>Clostridiaceae</taxon>
        <taxon>Clostridium</taxon>
    </lineage>
</organism>
<dbReference type="RefSeq" id="WP_191739875.1">
    <property type="nucleotide sequence ID" value="NZ_JACSQB010000052.1"/>
</dbReference>